<feature type="region of interest" description="Disordered" evidence="1">
    <location>
        <begin position="397"/>
        <end position="481"/>
    </location>
</feature>
<dbReference type="EMBL" id="KP136319">
    <property type="protein sequence ID" value="AJF98213.1"/>
    <property type="molecule type" value="Genomic_DNA"/>
</dbReference>
<feature type="compositionally biased region" description="Polar residues" evidence="1">
    <location>
        <begin position="441"/>
        <end position="471"/>
    </location>
</feature>
<dbReference type="RefSeq" id="YP_009120448.1">
    <property type="nucleotide sequence ID" value="NC_026440.1"/>
</dbReference>
<evidence type="ECO:0000313" key="2">
    <source>
        <dbReference type="EMBL" id="AJF98213.1"/>
    </source>
</evidence>
<feature type="compositionally biased region" description="Polar residues" evidence="1">
    <location>
        <begin position="513"/>
        <end position="522"/>
    </location>
</feature>
<accession>A0A0B5IZA7</accession>
<reference evidence="2 3" key="1">
    <citation type="journal article" date="2015" name="Parasitol. Res.">
        <title>Viruses in close associations with free-living amoebae.</title>
        <authorList>
            <person name="Scheid P."/>
        </authorList>
    </citation>
    <scope>NUCLEOTIDE SEQUENCE [LARGE SCALE GENOMIC DNA]</scope>
    <source>
        <strain evidence="2">KlaHel</strain>
    </source>
</reference>
<feature type="region of interest" description="Disordered" evidence="1">
    <location>
        <begin position="510"/>
        <end position="555"/>
    </location>
</feature>
<protein>
    <submittedName>
        <fullName evidence="2">Uncharacterized protein</fullName>
    </submittedName>
</protein>
<organism evidence="2 3">
    <name type="scientific">Pandoravirus inopinatum</name>
    <dbReference type="NCBI Taxonomy" id="1605721"/>
    <lineage>
        <taxon>Viruses</taxon>
        <taxon>Pandoravirus</taxon>
    </lineage>
</organism>
<evidence type="ECO:0000313" key="3">
    <source>
        <dbReference type="Proteomes" id="UP000202511"/>
    </source>
</evidence>
<name>A0A0B5IZA7_9VIRU</name>
<feature type="compositionally biased region" description="Low complexity" evidence="1">
    <location>
        <begin position="410"/>
        <end position="424"/>
    </location>
</feature>
<dbReference type="KEGG" id="vg:23463130"/>
<dbReference type="GeneID" id="23463130"/>
<dbReference type="Proteomes" id="UP000202511">
    <property type="component" value="Segment"/>
</dbReference>
<feature type="region of interest" description="Disordered" evidence="1">
    <location>
        <begin position="1"/>
        <end position="26"/>
    </location>
</feature>
<evidence type="ECO:0000256" key="1">
    <source>
        <dbReference type="SAM" id="MobiDB-lite"/>
    </source>
</evidence>
<feature type="compositionally biased region" description="Low complexity" evidence="1">
    <location>
        <begin position="532"/>
        <end position="542"/>
    </location>
</feature>
<proteinExistence type="predicted"/>
<sequence length="577" mass="61046">MSTTAGRSRTARTRRGANIGQGSLPPITSADLGIEALPGVSRPDQQGRLLGFGRGGVYNNKLQIPITQEVADALNNAIQNDIADLQTAAATLPPEQAPFLSAGLAGPIGPQGQAGYYLPGLQQFYQDDRAEIFIPASADDAAAIGLVVPGSFRQLEALRAGVPAGQVVVKNPNNQNGYLKVGSDGWFKVISSAGQGESRASREDIENLIGQGALYGLAPVFLENNIDVEPYVDANNNVRFALVAPATIKSVGENRKFRRNVADWYANFGVDPGLQARGRVGAATLGSAHAGRTVGPNGETDPAAINQSIRNRLDETGSVRGAFGWAPEFATPASRRGLTAFALVDPNTGLPLANPSDPSGVCTFSSYGPGTNANANANGKGVMGARLYKNMIRHATGMRRTSADPPAPTSPTRTATSTRPAARALWPTRAPTRPSTGAARCSTSISPSGAPTSLSTPSMPTHSRPTMCNFSKTRRAPRASIRSLRCRPTRAAASVLPALLSGRRTWTRPWPTSLPNSTSQRVTRPPLAMPCSTVSSTRVPTRPVRPRSPLPSRAVRPVWPTRSMRKDRSIAVRCSRM</sequence>